<dbReference type="InterPro" id="IPR032675">
    <property type="entry name" value="LRR_dom_sf"/>
</dbReference>
<dbReference type="RefSeq" id="XP_058337318.1">
    <property type="nucleotide sequence ID" value="XM_058491935.1"/>
</dbReference>
<evidence type="ECO:0000313" key="2">
    <source>
        <dbReference type="Proteomes" id="UP001234581"/>
    </source>
</evidence>
<dbReference type="SUPFAM" id="SSF48452">
    <property type="entry name" value="TPR-like"/>
    <property type="match status" value="1"/>
</dbReference>
<dbReference type="Gene3D" id="1.25.40.10">
    <property type="entry name" value="Tetratricopeptide repeat domain"/>
    <property type="match status" value="1"/>
</dbReference>
<dbReference type="GeneID" id="83219374"/>
<protein>
    <submittedName>
        <fullName evidence="1">Uncharacterized protein</fullName>
    </submittedName>
</protein>
<proteinExistence type="predicted"/>
<comment type="caution">
    <text evidence="1">The sequence shown here is derived from an EMBL/GenBank/DDBJ whole genome shotgun (WGS) entry which is preliminary data.</text>
</comment>
<organism evidence="1 2">
    <name type="scientific">Lichtheimia ornata</name>
    <dbReference type="NCBI Taxonomy" id="688661"/>
    <lineage>
        <taxon>Eukaryota</taxon>
        <taxon>Fungi</taxon>
        <taxon>Fungi incertae sedis</taxon>
        <taxon>Mucoromycota</taxon>
        <taxon>Mucoromycotina</taxon>
        <taxon>Mucoromycetes</taxon>
        <taxon>Mucorales</taxon>
        <taxon>Lichtheimiaceae</taxon>
        <taxon>Lichtheimia</taxon>
    </lineage>
</organism>
<gene>
    <name evidence="1" type="ORF">O0I10_011984</name>
</gene>
<reference evidence="1 2" key="1">
    <citation type="submission" date="2023-03" db="EMBL/GenBank/DDBJ databases">
        <title>Genome sequence of Lichtheimia ornata CBS 291.66.</title>
        <authorList>
            <person name="Mohabir J.T."/>
            <person name="Shea T.P."/>
            <person name="Kurbessoian T."/>
            <person name="Berby B."/>
            <person name="Fontaine J."/>
            <person name="Livny J."/>
            <person name="Gnirke A."/>
            <person name="Stajich J.E."/>
            <person name="Cuomo C.A."/>
        </authorList>
    </citation>
    <scope>NUCLEOTIDE SEQUENCE [LARGE SCALE GENOMIC DNA]</scope>
    <source>
        <strain evidence="1">CBS 291.66</strain>
    </source>
</reference>
<name>A0AAD7URU9_9FUNG</name>
<sequence>MTVVENISWSGLLKNTNLTAEHGNDGNHIAMATETLKQAAHQFAQVLNERARLFANSAQFDTALRDAAAIRALLPGSGLGYLCTGDVHCQQGRYAAAISIYDQGLEAAPESDPYYQQLQQQRMTAVSNNSKRVDFISRLPLDIVITNIVPRMERPVYLDSIVLYEPLYVSRTWQARFLQRPNGLDFDFGQDGINLKRDHDQLVRFAPYVRSLSGSLYDDNCLDDLLSRAHFSNLKRLVLYCDAPPHRALIKGLQLIGDSLTHLVIEGSPIDVGLHGILESCPNLVSLDVERVEAAMSSPVSSRYPKITHLALDDLPDGPPSQDDVIDILSRLPSLLSFQITPMPGSGVLTILHEHCPYLQKLDYGYPNDASFKYHLQKIELHPNRKGITSAHLGYEGFDYVQDDLIQFLHLHRHTLETIQFGCRSIDSSNCRWRLQNGHVVSQARHHRRYLPTSLLPENDPTQTKTIFTRLVNVDFSLCDPSSSCGFMLWLISNGPNLKAIHLTESHFLPDVSNAIIKMSNLSKLEITKIAGTAEFYDPIISFMQHHVAMEDRSTLKGIILHIDDGAMHAVTWLNLISRMKHLKDLKLLTGTIPEISLPALEKIGQGCSSLESLTLGDTYFRYVYFTDGVIKSLCQHPKLKCLTINAKSLSAADFFALSSFPSLERLRLYCDIPPLAKDMLRNLIPNAIIV</sequence>
<dbReference type="Gene3D" id="3.80.10.10">
    <property type="entry name" value="Ribonuclease Inhibitor"/>
    <property type="match status" value="2"/>
</dbReference>
<dbReference type="InterPro" id="IPR011990">
    <property type="entry name" value="TPR-like_helical_dom_sf"/>
</dbReference>
<dbReference type="AlphaFoldDB" id="A0AAD7URU9"/>
<dbReference type="SUPFAM" id="SSF52047">
    <property type="entry name" value="RNI-like"/>
    <property type="match status" value="2"/>
</dbReference>
<dbReference type="GO" id="GO:0019005">
    <property type="term" value="C:SCF ubiquitin ligase complex"/>
    <property type="evidence" value="ECO:0007669"/>
    <property type="project" value="TreeGrafter"/>
</dbReference>
<dbReference type="PANTHER" id="PTHR13318">
    <property type="entry name" value="PARTNER OF PAIRED, ISOFORM B-RELATED"/>
    <property type="match status" value="1"/>
</dbReference>
<evidence type="ECO:0000313" key="1">
    <source>
        <dbReference type="EMBL" id="KAJ8652404.1"/>
    </source>
</evidence>
<accession>A0AAD7URU9</accession>
<keyword evidence="2" id="KW-1185">Reference proteome</keyword>
<dbReference type="EMBL" id="JARTCD010000106">
    <property type="protein sequence ID" value="KAJ8652404.1"/>
    <property type="molecule type" value="Genomic_DNA"/>
</dbReference>
<dbReference type="Proteomes" id="UP001234581">
    <property type="component" value="Unassembled WGS sequence"/>
</dbReference>
<dbReference type="GO" id="GO:0031146">
    <property type="term" value="P:SCF-dependent proteasomal ubiquitin-dependent protein catabolic process"/>
    <property type="evidence" value="ECO:0007669"/>
    <property type="project" value="TreeGrafter"/>
</dbReference>